<evidence type="ECO:0000256" key="2">
    <source>
        <dbReference type="ARBA" id="ARBA00023128"/>
    </source>
</evidence>
<evidence type="ECO:0000256" key="1">
    <source>
        <dbReference type="ARBA" id="ARBA00022741"/>
    </source>
</evidence>
<dbReference type="Proteomes" id="UP000008237">
    <property type="component" value="Unassembled WGS sequence"/>
</dbReference>
<evidence type="ECO:0000313" key="4">
    <source>
        <dbReference type="Proteomes" id="UP000008237"/>
    </source>
</evidence>
<dbReference type="PANTHER" id="PTHR15004:SF0">
    <property type="entry name" value="GLUTAMYL-TRNA(GLN) AMIDOTRANSFERASE SUBUNIT C, MITOCHONDRIAL"/>
    <property type="match status" value="1"/>
</dbReference>
<name>E2BXH1_HARSA</name>
<evidence type="ECO:0000313" key="3">
    <source>
        <dbReference type="EMBL" id="EFN79619.1"/>
    </source>
</evidence>
<dbReference type="PANTHER" id="PTHR15004">
    <property type="entry name" value="GLUTAMYL-TRNA(GLN) AMIDOTRANSFERASE SUBUNIT C, MITOCHONDRIAL"/>
    <property type="match status" value="1"/>
</dbReference>
<dbReference type="SUPFAM" id="SSF141000">
    <property type="entry name" value="Glu-tRNAGln amidotransferase C subunit"/>
    <property type="match status" value="1"/>
</dbReference>
<dbReference type="FunCoup" id="E2BXH1">
    <property type="interactions" value="1035"/>
</dbReference>
<proteinExistence type="predicted"/>
<keyword evidence="4" id="KW-1185">Reference proteome</keyword>
<dbReference type="GO" id="GO:0030956">
    <property type="term" value="C:glutamyl-tRNA(Gln) amidotransferase complex"/>
    <property type="evidence" value="ECO:0007669"/>
    <property type="project" value="TreeGrafter"/>
</dbReference>
<dbReference type="GO" id="GO:0006450">
    <property type="term" value="P:regulation of translational fidelity"/>
    <property type="evidence" value="ECO:0007669"/>
    <property type="project" value="InterPro"/>
</dbReference>
<dbReference type="InterPro" id="IPR036113">
    <property type="entry name" value="Asp/Glu-ADT_sf_sub_c"/>
</dbReference>
<sequence>MDTLRRSRQTFRILVNITVCRFNAVTYYRTYCASTKTRAKVQPVENKFDNNNNKQSTEIRRPVTIDEATIRRLEKLALVGFEYKQSKRVLEEAVAFAERLRRVHIDETVRPMYSTLENEHIYLRDDIALPYDINRRCDILKNAALLEEEYFVAPLTTVYIVTYT</sequence>
<dbReference type="InterPro" id="IPR003837">
    <property type="entry name" value="GatC"/>
</dbReference>
<dbReference type="GO" id="GO:0005739">
    <property type="term" value="C:mitochondrion"/>
    <property type="evidence" value="ECO:0007669"/>
    <property type="project" value="TreeGrafter"/>
</dbReference>
<gene>
    <name evidence="3" type="ORF">EAI_00822</name>
</gene>
<dbReference type="InParanoid" id="E2BXH1"/>
<dbReference type="GO" id="GO:0070681">
    <property type="term" value="P:glutaminyl-tRNAGln biosynthesis via transamidation"/>
    <property type="evidence" value="ECO:0007669"/>
    <property type="project" value="TreeGrafter"/>
</dbReference>
<dbReference type="Pfam" id="PF02686">
    <property type="entry name" value="GatC"/>
    <property type="match status" value="1"/>
</dbReference>
<keyword evidence="1" id="KW-0547">Nucleotide-binding</keyword>
<dbReference type="GO" id="GO:0032543">
    <property type="term" value="P:mitochondrial translation"/>
    <property type="evidence" value="ECO:0007669"/>
    <property type="project" value="TreeGrafter"/>
</dbReference>
<dbReference type="AlphaFoldDB" id="E2BXH1"/>
<dbReference type="STRING" id="610380.E2BXH1"/>
<reference evidence="3 4" key="1">
    <citation type="journal article" date="2010" name="Science">
        <title>Genomic comparison of the ants Camponotus floridanus and Harpegnathos saltator.</title>
        <authorList>
            <person name="Bonasio R."/>
            <person name="Zhang G."/>
            <person name="Ye C."/>
            <person name="Mutti N.S."/>
            <person name="Fang X."/>
            <person name="Qin N."/>
            <person name="Donahue G."/>
            <person name="Yang P."/>
            <person name="Li Q."/>
            <person name="Li C."/>
            <person name="Zhang P."/>
            <person name="Huang Z."/>
            <person name="Berger S.L."/>
            <person name="Reinberg D."/>
            <person name="Wang J."/>
            <person name="Liebig J."/>
        </authorList>
    </citation>
    <scope>NUCLEOTIDE SEQUENCE [LARGE SCALE GENOMIC DNA]</scope>
    <source>
        <strain evidence="3 4">R22 G/1</strain>
    </source>
</reference>
<organism evidence="4">
    <name type="scientific">Harpegnathos saltator</name>
    <name type="common">Jerdon's jumping ant</name>
    <dbReference type="NCBI Taxonomy" id="610380"/>
    <lineage>
        <taxon>Eukaryota</taxon>
        <taxon>Metazoa</taxon>
        <taxon>Ecdysozoa</taxon>
        <taxon>Arthropoda</taxon>
        <taxon>Hexapoda</taxon>
        <taxon>Insecta</taxon>
        <taxon>Pterygota</taxon>
        <taxon>Neoptera</taxon>
        <taxon>Endopterygota</taxon>
        <taxon>Hymenoptera</taxon>
        <taxon>Apocrita</taxon>
        <taxon>Aculeata</taxon>
        <taxon>Formicoidea</taxon>
        <taxon>Formicidae</taxon>
        <taxon>Ponerinae</taxon>
        <taxon>Ponerini</taxon>
        <taxon>Harpegnathos</taxon>
    </lineage>
</organism>
<keyword evidence="2" id="KW-0496">Mitochondrion</keyword>
<accession>E2BXH1</accession>
<dbReference type="GO" id="GO:0000166">
    <property type="term" value="F:nucleotide binding"/>
    <property type="evidence" value="ECO:0007669"/>
    <property type="project" value="UniProtKB-KW"/>
</dbReference>
<protein>
    <submittedName>
        <fullName evidence="3">GatC-like protein</fullName>
    </submittedName>
</protein>
<dbReference type="EMBL" id="GL451254">
    <property type="protein sequence ID" value="EFN79619.1"/>
    <property type="molecule type" value="Genomic_DNA"/>
</dbReference>
<dbReference type="OrthoDB" id="5394539at2759"/>